<protein>
    <submittedName>
        <fullName evidence="1">Uncharacterized protein</fullName>
    </submittedName>
</protein>
<name>A0A6M3LT32_9ZZZZ</name>
<dbReference type="AlphaFoldDB" id="A0A6M3LT32"/>
<reference evidence="1" key="1">
    <citation type="submission" date="2020-03" db="EMBL/GenBank/DDBJ databases">
        <title>The deep terrestrial virosphere.</title>
        <authorList>
            <person name="Holmfeldt K."/>
            <person name="Nilsson E."/>
            <person name="Simone D."/>
            <person name="Lopez-Fernandez M."/>
            <person name="Wu X."/>
            <person name="de Brujin I."/>
            <person name="Lundin D."/>
            <person name="Andersson A."/>
            <person name="Bertilsson S."/>
            <person name="Dopson M."/>
        </authorList>
    </citation>
    <scope>NUCLEOTIDE SEQUENCE</scope>
    <source>
        <strain evidence="1">MM415B04917</strain>
    </source>
</reference>
<organism evidence="1">
    <name type="scientific">viral metagenome</name>
    <dbReference type="NCBI Taxonomy" id="1070528"/>
    <lineage>
        <taxon>unclassified sequences</taxon>
        <taxon>metagenomes</taxon>
        <taxon>organismal metagenomes</taxon>
    </lineage>
</organism>
<evidence type="ECO:0000313" key="1">
    <source>
        <dbReference type="EMBL" id="QJA96151.1"/>
    </source>
</evidence>
<proteinExistence type="predicted"/>
<accession>A0A6M3LT32</accession>
<sequence length="147" mass="16418">MAIDKKVHVNGDSVTFTMGVKKDSFAKVQHEIKVTCDVTGVTRNTMLQNNFSGSSMRVKLQNGHMRKQTEQTLERYAREGYKTSWKGIDDGFTASPVDLLMALNRDDFITTMAQMGIDREQAIRIYNHKHGLPITPAPKTGDGNPTS</sequence>
<dbReference type="EMBL" id="MT143374">
    <property type="protein sequence ID" value="QJA96151.1"/>
    <property type="molecule type" value="Genomic_DNA"/>
</dbReference>
<gene>
    <name evidence="1" type="ORF">MM415B04917_0013</name>
</gene>